<dbReference type="RefSeq" id="WP_146654374.1">
    <property type="nucleotide sequence ID" value="NZ_CP012333.1"/>
</dbReference>
<feature type="transmembrane region" description="Helical" evidence="10">
    <location>
        <begin position="470"/>
        <end position="497"/>
    </location>
</feature>
<feature type="transmembrane region" description="Helical" evidence="10">
    <location>
        <begin position="999"/>
        <end position="1026"/>
    </location>
</feature>
<dbReference type="EMBL" id="CP012333">
    <property type="protein sequence ID" value="AKV03635.1"/>
    <property type="molecule type" value="Genomic_DNA"/>
</dbReference>
<dbReference type="Gene3D" id="3.30.70.1440">
    <property type="entry name" value="Multidrug efflux transporter AcrB pore domain"/>
    <property type="match status" value="1"/>
</dbReference>
<comment type="subcellular location">
    <subcellularLocation>
        <location evidence="1">Cell inner membrane</location>
        <topology evidence="1">Multi-pass membrane protein</topology>
    </subcellularLocation>
</comment>
<dbReference type="InterPro" id="IPR027463">
    <property type="entry name" value="AcrB_DN_DC_subdom"/>
</dbReference>
<gene>
    <name evidence="11" type="ORF">AKJ09_10298</name>
</gene>
<dbReference type="Pfam" id="PF00873">
    <property type="entry name" value="ACR_tran"/>
    <property type="match status" value="1"/>
</dbReference>
<dbReference type="Gene3D" id="1.20.1640.10">
    <property type="entry name" value="Multidrug efflux transporter AcrB transmembrane domain"/>
    <property type="match status" value="2"/>
</dbReference>
<dbReference type="NCBIfam" id="NF000282">
    <property type="entry name" value="RND_permease_1"/>
    <property type="match status" value="1"/>
</dbReference>
<proteinExistence type="inferred from homology"/>
<evidence type="ECO:0000256" key="8">
    <source>
        <dbReference type="ARBA" id="ARBA00023136"/>
    </source>
</evidence>
<dbReference type="GO" id="GO:0015562">
    <property type="term" value="F:efflux transmembrane transporter activity"/>
    <property type="evidence" value="ECO:0007669"/>
    <property type="project" value="InterPro"/>
</dbReference>
<keyword evidence="6 10" id="KW-0812">Transmembrane</keyword>
<feature type="transmembrane region" description="Helical" evidence="10">
    <location>
        <begin position="897"/>
        <end position="915"/>
    </location>
</feature>
<dbReference type="PANTHER" id="PTHR32063:SF11">
    <property type="entry name" value="CATION OR DRUG EFFLUX SYSTEM PROTEIN"/>
    <property type="match status" value="1"/>
</dbReference>
<keyword evidence="7 10" id="KW-1133">Transmembrane helix</keyword>
<reference evidence="11 12" key="1">
    <citation type="submission" date="2015-08" db="EMBL/GenBank/DDBJ databases">
        <authorList>
            <person name="Babu N.S."/>
            <person name="Beckwith C.J."/>
            <person name="Beseler K.G."/>
            <person name="Brison A."/>
            <person name="Carone J.V."/>
            <person name="Caskin T.P."/>
            <person name="Diamond M."/>
            <person name="Durham M.E."/>
            <person name="Foxe J.M."/>
            <person name="Go M."/>
            <person name="Henderson B.A."/>
            <person name="Jones I.B."/>
            <person name="McGettigan J.A."/>
            <person name="Micheletti S.J."/>
            <person name="Nasrallah M.E."/>
            <person name="Ortiz D."/>
            <person name="Piller C.R."/>
            <person name="Privatt S.R."/>
            <person name="Schneider S.L."/>
            <person name="Sharp S."/>
            <person name="Smith T.C."/>
            <person name="Stanton J.D."/>
            <person name="Ullery H.E."/>
            <person name="Wilson R.J."/>
            <person name="Serrano M.G."/>
            <person name="Buck G."/>
            <person name="Lee V."/>
            <person name="Wang Y."/>
            <person name="Carvalho R."/>
            <person name="Voegtly L."/>
            <person name="Shi R."/>
            <person name="Duckworth R."/>
            <person name="Johnson A."/>
            <person name="Loviza R."/>
            <person name="Walstead R."/>
            <person name="Shah Z."/>
            <person name="Kiflezghi M."/>
            <person name="Wade K."/>
            <person name="Ball S.L."/>
            <person name="Bradley K.W."/>
            <person name="Asai D.J."/>
            <person name="Bowman C.A."/>
            <person name="Russell D.A."/>
            <person name="Pope W.H."/>
            <person name="Jacobs-Sera D."/>
            <person name="Hendrix R.W."/>
            <person name="Hatfull G.F."/>
        </authorList>
    </citation>
    <scope>NUCLEOTIDE SEQUENCE [LARGE SCALE GENOMIC DNA]</scope>
    <source>
        <strain evidence="11 12">DSM 27648</strain>
    </source>
</reference>
<accession>A0A0K1QDX7</accession>
<evidence type="ECO:0000256" key="5">
    <source>
        <dbReference type="ARBA" id="ARBA00022519"/>
    </source>
</evidence>
<feature type="transmembrane region" description="Helical" evidence="10">
    <location>
        <begin position="438"/>
        <end position="458"/>
    </location>
</feature>
<feature type="transmembrane region" description="Helical" evidence="10">
    <location>
        <begin position="967"/>
        <end position="987"/>
    </location>
</feature>
<dbReference type="InterPro" id="IPR004764">
    <property type="entry name" value="MdtF-like"/>
</dbReference>
<dbReference type="PATRIC" id="fig|1391654.3.peg.10434"/>
<feature type="transmembrane region" description="Helical" evidence="10">
    <location>
        <begin position="927"/>
        <end position="947"/>
    </location>
</feature>
<dbReference type="GO" id="GO:0042910">
    <property type="term" value="F:xenobiotic transmembrane transporter activity"/>
    <property type="evidence" value="ECO:0007669"/>
    <property type="project" value="TreeGrafter"/>
</dbReference>
<evidence type="ECO:0000256" key="6">
    <source>
        <dbReference type="ARBA" id="ARBA00022692"/>
    </source>
</evidence>
<comment type="similarity">
    <text evidence="2">Belongs to the resistance-nodulation-cell division (RND) (TC 2.A.6) family.</text>
</comment>
<feature type="transmembrane region" description="Helical" evidence="10">
    <location>
        <begin position="394"/>
        <end position="417"/>
    </location>
</feature>
<dbReference type="OrthoDB" id="9759330at2"/>
<keyword evidence="5" id="KW-0997">Cell inner membrane</keyword>
<feature type="transmembrane region" description="Helical" evidence="10">
    <location>
        <begin position="874"/>
        <end position="890"/>
    </location>
</feature>
<evidence type="ECO:0000256" key="10">
    <source>
        <dbReference type="SAM" id="Phobius"/>
    </source>
</evidence>
<dbReference type="STRING" id="1391654.AKJ09_10298"/>
<feature type="region of interest" description="Disordered" evidence="9">
    <location>
        <begin position="1036"/>
        <end position="1064"/>
    </location>
</feature>
<dbReference type="Proteomes" id="UP000064967">
    <property type="component" value="Chromosome"/>
</dbReference>
<dbReference type="Gene3D" id="3.30.70.1320">
    <property type="entry name" value="Multidrug efflux transporter AcrB pore domain like"/>
    <property type="match status" value="1"/>
</dbReference>
<dbReference type="Gene3D" id="3.30.2090.10">
    <property type="entry name" value="Multidrug efflux transporter AcrB TolC docking domain, DN and DC subdomains"/>
    <property type="match status" value="2"/>
</dbReference>
<dbReference type="GO" id="GO:0009636">
    <property type="term" value="P:response to toxic substance"/>
    <property type="evidence" value="ECO:0007669"/>
    <property type="project" value="UniProtKB-ARBA"/>
</dbReference>
<dbReference type="SUPFAM" id="SSF82866">
    <property type="entry name" value="Multidrug efflux transporter AcrB transmembrane domain"/>
    <property type="match status" value="2"/>
</dbReference>
<evidence type="ECO:0000256" key="3">
    <source>
        <dbReference type="ARBA" id="ARBA00022448"/>
    </source>
</evidence>
<feature type="transmembrane region" description="Helical" evidence="10">
    <location>
        <begin position="341"/>
        <end position="360"/>
    </location>
</feature>
<evidence type="ECO:0000313" key="11">
    <source>
        <dbReference type="EMBL" id="AKV03635.1"/>
    </source>
</evidence>
<dbReference type="FunFam" id="1.20.1640.10:FF:000001">
    <property type="entry name" value="Efflux pump membrane transporter"/>
    <property type="match status" value="1"/>
</dbReference>
<dbReference type="PANTHER" id="PTHR32063">
    <property type="match status" value="1"/>
</dbReference>
<sequence>MSEFFIRRPIVAMVIAIITVLIGVVALFGLPIAQFPQILPPQINVTTTYTGADALTIEQAVATPIEQQVNGADRMLYVQSTNGNDGTMNQVVTFDVGTDIDVANVLVNNRFSQAQPFLPQDVKNFGVTIKKSLAFPLMVLTLTSPDGRYEPNFLANYSLININDALLRIKGVGDIRNLGSSEYAMRVWLKPDVLARLGINVSDVQNALRAQNIVNPAGQVGAEPAPPGQQLTYTVRAQGRLVEPDEFANVVIKENADGSTVRVKDVGTVELGSLNYQQYGTLNGKPAAVIAVFQAPGSNSLEVAASVKKTMDELSKRFPAGIEYKVTLDTTASVTASIEEIIHTLIEAIVLVVLVVFVFLQSWRATLIPLLTVPVSLIGTFATFPLLGFSINTLSLFGLVLAIGLVVDDAIVVVEAVEHHLEHGMSPREATSKAMKEVTGPVVAIALILSAVFVPVAFMSGITGRLYQQFALTIAISVCISAFNALTLSPALCALLLKPRGESKGILGAAGRAFNRAFGKATDGYVGVNRILVRKLIIPIAILGAMTFGAQLLGKKLPTGFVPEEDQGYGVVAVQLPEGASMQRTRAVYDKIADVMGKQKGIKYSNGVAGFSLLTRTASSYSGTLFFSFEPWSERHSPDLTAAAIIKNLNIAFSKIPEARIFAISPPAIPGISAQGGFSMMLQDRSGQDMAFLAQNVGKFVAEASKRPELTQVRPNFSPAVPQLFADVDKEKALKQGVALTDVYSTLQTFLGGAYTNDFSRFGRQWKVFLQADSSYRTNADDIKKFYVRNNRGEMVPLSSIVSIRTTTGPEYTVRFNLYRSVEISGAAAPGYSSGQALAALEDVAKKVLPPEMGYEWNALSYQEKVASGSSTRILGLSLIFVFLILAALYESWSLPFSVLLSVPVAVLGAFFGLLSRQFDNNVYAQIGLVMLIGLTAKNAILIVEFAKLELDNGRSVVDAALEGARLRLRPILMTSLAFIFGCLPLWRAAGAGASARRTLGTVVVSGMVAATALGIFLIPALFVLVEKLFSRKKKTTGGAQSSPPAAPHELPPVHADPISMTGE</sequence>
<dbReference type="PRINTS" id="PR00702">
    <property type="entry name" value="ACRIFLAVINRP"/>
</dbReference>
<dbReference type="InterPro" id="IPR001036">
    <property type="entry name" value="Acrflvin-R"/>
</dbReference>
<evidence type="ECO:0000256" key="1">
    <source>
        <dbReference type="ARBA" id="ARBA00004429"/>
    </source>
</evidence>
<dbReference type="GO" id="GO:0005886">
    <property type="term" value="C:plasma membrane"/>
    <property type="evidence" value="ECO:0007669"/>
    <property type="project" value="UniProtKB-SubCell"/>
</dbReference>
<keyword evidence="3" id="KW-0813">Transport</keyword>
<organism evidence="11 12">
    <name type="scientific">Labilithrix luteola</name>
    <dbReference type="NCBI Taxonomy" id="1391654"/>
    <lineage>
        <taxon>Bacteria</taxon>
        <taxon>Pseudomonadati</taxon>
        <taxon>Myxococcota</taxon>
        <taxon>Polyangia</taxon>
        <taxon>Polyangiales</taxon>
        <taxon>Labilitrichaceae</taxon>
        <taxon>Labilithrix</taxon>
    </lineage>
</organism>
<dbReference type="SUPFAM" id="SSF82714">
    <property type="entry name" value="Multidrug efflux transporter AcrB TolC docking domain, DN and DC subdomains"/>
    <property type="match status" value="2"/>
</dbReference>
<dbReference type="SUPFAM" id="SSF82693">
    <property type="entry name" value="Multidrug efflux transporter AcrB pore domain, PN1, PN2, PC1 and PC2 subdomains"/>
    <property type="match status" value="4"/>
</dbReference>
<dbReference type="NCBIfam" id="TIGR00915">
    <property type="entry name" value="2A0602"/>
    <property type="match status" value="1"/>
</dbReference>
<evidence type="ECO:0000313" key="12">
    <source>
        <dbReference type="Proteomes" id="UP000064967"/>
    </source>
</evidence>
<feature type="transmembrane region" description="Helical" evidence="10">
    <location>
        <begin position="367"/>
        <end position="388"/>
    </location>
</feature>
<protein>
    <submittedName>
        <fullName evidence="11">RND efflux system, inner membrane transporter CmeB</fullName>
    </submittedName>
</protein>
<evidence type="ECO:0000256" key="9">
    <source>
        <dbReference type="SAM" id="MobiDB-lite"/>
    </source>
</evidence>
<feature type="transmembrane region" description="Helical" evidence="10">
    <location>
        <begin position="12"/>
        <end position="33"/>
    </location>
</feature>
<dbReference type="KEGG" id="llu:AKJ09_10298"/>
<dbReference type="Gene3D" id="3.30.70.1430">
    <property type="entry name" value="Multidrug efflux transporter AcrB pore domain"/>
    <property type="match status" value="2"/>
</dbReference>
<feature type="transmembrane region" description="Helical" evidence="10">
    <location>
        <begin position="536"/>
        <end position="554"/>
    </location>
</feature>
<evidence type="ECO:0000256" key="2">
    <source>
        <dbReference type="ARBA" id="ARBA00010942"/>
    </source>
</evidence>
<keyword evidence="8 10" id="KW-0472">Membrane</keyword>
<keyword evidence="4" id="KW-1003">Cell membrane</keyword>
<evidence type="ECO:0000256" key="7">
    <source>
        <dbReference type="ARBA" id="ARBA00022989"/>
    </source>
</evidence>
<keyword evidence="12" id="KW-1185">Reference proteome</keyword>
<evidence type="ECO:0000256" key="4">
    <source>
        <dbReference type="ARBA" id="ARBA00022475"/>
    </source>
</evidence>
<name>A0A0K1QDX7_9BACT</name>
<dbReference type="AlphaFoldDB" id="A0A0K1QDX7"/>